<dbReference type="EC" id="2.3.-.-" evidence="4"/>
<gene>
    <name evidence="4" type="ORF">ACFQMJ_34260</name>
</gene>
<dbReference type="SUPFAM" id="SSF55729">
    <property type="entry name" value="Acyl-CoA N-acyltransferases (Nat)"/>
    <property type="match status" value="1"/>
</dbReference>
<dbReference type="Gene3D" id="3.40.630.30">
    <property type="match status" value="1"/>
</dbReference>
<proteinExistence type="predicted"/>
<protein>
    <submittedName>
        <fullName evidence="4">GNAT family N-acetyltransferase</fullName>
        <ecNumber evidence="4">2.3.-.-</ecNumber>
    </submittedName>
</protein>
<dbReference type="InterPro" id="IPR000182">
    <property type="entry name" value="GNAT_dom"/>
</dbReference>
<dbReference type="Proteomes" id="UP001596378">
    <property type="component" value="Unassembled WGS sequence"/>
</dbReference>
<keyword evidence="1 4" id="KW-0808">Transferase</keyword>
<dbReference type="PANTHER" id="PTHR43072">
    <property type="entry name" value="N-ACETYLTRANSFERASE"/>
    <property type="match status" value="1"/>
</dbReference>
<accession>A0ABW2FNY5</accession>
<dbReference type="PROSITE" id="PS51186">
    <property type="entry name" value="GNAT"/>
    <property type="match status" value="1"/>
</dbReference>
<dbReference type="CDD" id="cd04301">
    <property type="entry name" value="NAT_SF"/>
    <property type="match status" value="1"/>
</dbReference>
<evidence type="ECO:0000256" key="2">
    <source>
        <dbReference type="ARBA" id="ARBA00023315"/>
    </source>
</evidence>
<name>A0ABW2FNY5_9BACL</name>
<dbReference type="PANTHER" id="PTHR43072:SF23">
    <property type="entry name" value="UPF0039 PROTEIN C11D3.02C"/>
    <property type="match status" value="1"/>
</dbReference>
<dbReference type="EMBL" id="JBHTAI010000038">
    <property type="protein sequence ID" value="MFC7153619.1"/>
    <property type="molecule type" value="Genomic_DNA"/>
</dbReference>
<dbReference type="GO" id="GO:0016746">
    <property type="term" value="F:acyltransferase activity"/>
    <property type="evidence" value="ECO:0007669"/>
    <property type="project" value="UniProtKB-KW"/>
</dbReference>
<evidence type="ECO:0000259" key="3">
    <source>
        <dbReference type="PROSITE" id="PS51186"/>
    </source>
</evidence>
<dbReference type="InterPro" id="IPR016181">
    <property type="entry name" value="Acyl_CoA_acyltransferase"/>
</dbReference>
<dbReference type="RefSeq" id="WP_378050456.1">
    <property type="nucleotide sequence ID" value="NZ_JBHMDN010000026.1"/>
</dbReference>
<sequence>MQQSYEIVNAEREDLERIVAIYNTTIASRSVTADLEPVTTEDRIGWFEAHSADKWPIWVMKDGEAIIAWLSFSRFHSRAAYDATAEISIYIDLAYRSKGIGSLFFRKAIEECPRLGIRNVLAIVFGHNEASLALLRKFGFEQWGLLPGVTTLDGVDRDVVYMGLKVPTQ</sequence>
<keyword evidence="5" id="KW-1185">Reference proteome</keyword>
<evidence type="ECO:0000313" key="4">
    <source>
        <dbReference type="EMBL" id="MFC7153619.1"/>
    </source>
</evidence>
<evidence type="ECO:0000256" key="1">
    <source>
        <dbReference type="ARBA" id="ARBA00022679"/>
    </source>
</evidence>
<organism evidence="4 5">
    <name type="scientific">Cohnella cellulosilytica</name>
    <dbReference type="NCBI Taxonomy" id="986710"/>
    <lineage>
        <taxon>Bacteria</taxon>
        <taxon>Bacillati</taxon>
        <taxon>Bacillota</taxon>
        <taxon>Bacilli</taxon>
        <taxon>Bacillales</taxon>
        <taxon>Paenibacillaceae</taxon>
        <taxon>Cohnella</taxon>
    </lineage>
</organism>
<comment type="caution">
    <text evidence="4">The sequence shown here is derived from an EMBL/GenBank/DDBJ whole genome shotgun (WGS) entry which is preliminary data.</text>
</comment>
<feature type="domain" description="N-acetyltransferase" evidence="3">
    <location>
        <begin position="5"/>
        <end position="167"/>
    </location>
</feature>
<reference evidence="5" key="1">
    <citation type="journal article" date="2019" name="Int. J. Syst. Evol. Microbiol.">
        <title>The Global Catalogue of Microorganisms (GCM) 10K type strain sequencing project: providing services to taxonomists for standard genome sequencing and annotation.</title>
        <authorList>
            <consortium name="The Broad Institute Genomics Platform"/>
            <consortium name="The Broad Institute Genome Sequencing Center for Infectious Disease"/>
            <person name="Wu L."/>
            <person name="Ma J."/>
        </authorList>
    </citation>
    <scope>NUCLEOTIDE SEQUENCE [LARGE SCALE GENOMIC DNA]</scope>
    <source>
        <strain evidence="5">KCTC 12907</strain>
    </source>
</reference>
<dbReference type="Pfam" id="PF00583">
    <property type="entry name" value="Acetyltransf_1"/>
    <property type="match status" value="1"/>
</dbReference>
<keyword evidence="2 4" id="KW-0012">Acyltransferase</keyword>
<evidence type="ECO:0000313" key="5">
    <source>
        <dbReference type="Proteomes" id="UP001596378"/>
    </source>
</evidence>